<evidence type="ECO:0000313" key="2">
    <source>
        <dbReference type="EMBL" id="NLS11775.1"/>
    </source>
</evidence>
<reference evidence="2 3" key="1">
    <citation type="submission" date="2020-04" db="EMBL/GenBank/DDBJ databases">
        <title>Vibrio sp. SM6, a novel species isolated from seawater.</title>
        <authorList>
            <person name="Wang X."/>
        </authorList>
    </citation>
    <scope>NUCLEOTIDE SEQUENCE [LARGE SCALE GENOMIC DNA]</scope>
    <source>
        <strain evidence="2 3">SM6</strain>
    </source>
</reference>
<keyword evidence="1" id="KW-0732">Signal</keyword>
<feature type="signal peptide" evidence="1">
    <location>
        <begin position="1"/>
        <end position="20"/>
    </location>
</feature>
<keyword evidence="3" id="KW-1185">Reference proteome</keyword>
<evidence type="ECO:0000313" key="3">
    <source>
        <dbReference type="Proteomes" id="UP000535589"/>
    </source>
</evidence>
<sequence>MRISLALWGGIFALLNGVHAAERVTLATQIWTPYQTVDGDGVIGGVAVNRVKCALQGMSQPYEIHVMRWDKAQLLVETGEMDGFFAGSANQRRKQYATASMPIVSDNLAWFVAPNLYTDVQNESAKYSLRYGAKFNTNKWLYLKREGYNVIRKPRDANSLLQMLWQGDLDVAYEYELVFEEAMKNAAIPLAYFQRIRVKPQNLMVHFSHHFLRQHPGFLDRFNDALSYCMK</sequence>
<dbReference type="Gene3D" id="3.40.190.10">
    <property type="entry name" value="Periplasmic binding protein-like II"/>
    <property type="match status" value="2"/>
</dbReference>
<dbReference type="AlphaFoldDB" id="A0A7X8TNE8"/>
<gene>
    <name evidence="2" type="ORF">HGP28_02585</name>
</gene>
<proteinExistence type="predicted"/>
<organism evidence="2 3">
    <name type="scientific">Vibrio agarilyticus</name>
    <dbReference type="NCBI Taxonomy" id="2726741"/>
    <lineage>
        <taxon>Bacteria</taxon>
        <taxon>Pseudomonadati</taxon>
        <taxon>Pseudomonadota</taxon>
        <taxon>Gammaproteobacteria</taxon>
        <taxon>Vibrionales</taxon>
        <taxon>Vibrionaceae</taxon>
        <taxon>Vibrio</taxon>
    </lineage>
</organism>
<protein>
    <submittedName>
        <fullName evidence="2">Transporter substrate-binding domain-containing protein</fullName>
    </submittedName>
</protein>
<dbReference type="EMBL" id="JABAIK010000002">
    <property type="protein sequence ID" value="NLS11775.1"/>
    <property type="molecule type" value="Genomic_DNA"/>
</dbReference>
<feature type="chain" id="PRO_5030804217" evidence="1">
    <location>
        <begin position="21"/>
        <end position="231"/>
    </location>
</feature>
<accession>A0A7X8TNE8</accession>
<evidence type="ECO:0000256" key="1">
    <source>
        <dbReference type="SAM" id="SignalP"/>
    </source>
</evidence>
<name>A0A7X8TNE8_9VIBR</name>
<dbReference type="SUPFAM" id="SSF53850">
    <property type="entry name" value="Periplasmic binding protein-like II"/>
    <property type="match status" value="1"/>
</dbReference>
<dbReference type="Proteomes" id="UP000535589">
    <property type="component" value="Unassembled WGS sequence"/>
</dbReference>
<comment type="caution">
    <text evidence="2">The sequence shown here is derived from an EMBL/GenBank/DDBJ whole genome shotgun (WGS) entry which is preliminary data.</text>
</comment>